<dbReference type="AlphaFoldDB" id="A0A0H3J612"/>
<dbReference type="EMBL" id="JPGY02000001">
    <property type="protein sequence ID" value="KRU13630.1"/>
    <property type="molecule type" value="Genomic_DNA"/>
</dbReference>
<dbReference type="SMART" id="SM00226">
    <property type="entry name" value="LMWPc"/>
    <property type="match status" value="1"/>
</dbReference>
<reference evidence="2 5" key="1">
    <citation type="journal article" date="2015" name="Genome Announc.">
        <title>Complete Genome Sequence of the Nitrogen-Fixing and Solvent-Producing Clostridium pasteurianum DSM 525.</title>
        <authorList>
            <person name="Poehlein A."/>
            <person name="Grosse-Honebrink A."/>
            <person name="Zhang Y."/>
            <person name="Minton N.P."/>
            <person name="Daniel R."/>
        </authorList>
    </citation>
    <scope>NUCLEOTIDE SEQUENCE [LARGE SCALE GENOMIC DNA]</scope>
    <source>
        <strain evidence="2">DSM 525</strain>
        <strain evidence="5">DSM 525 / ATCC 6013</strain>
    </source>
</reference>
<dbReference type="InterPro" id="IPR036196">
    <property type="entry name" value="Ptyr_pPase_sf"/>
</dbReference>
<reference evidence="3 4" key="3">
    <citation type="journal article" name="Genome Announc.">
        <title>Improved Draft Genome Sequence of Clostridium pasteurianum Strain ATCC 6013 (DSM 525) Using a Hybrid Next-Generation Sequencing Approach.</title>
        <authorList>
            <person name="Pyne M.E."/>
            <person name="Utturkar S."/>
            <person name="Brown S.D."/>
            <person name="Moo-Young M."/>
            <person name="Chung D.A."/>
            <person name="Chou C.P."/>
        </authorList>
    </citation>
    <scope>NUCLEOTIDE SEQUENCE [LARGE SCALE GENOMIC DNA]</scope>
    <source>
        <strain evidence="3 4">ATCC 6013</strain>
    </source>
</reference>
<reference evidence="3" key="2">
    <citation type="submission" date="2015-10" db="EMBL/GenBank/DDBJ databases">
        <title>Improved Draft Genome Sequence of Clostridium pasteurianum Strain ATCC 6013 (DSM 525) Using a Hybrid Next-Generation Sequencing Approach.</title>
        <authorList>
            <person name="Pyne M.E."/>
            <person name="Utturkar S.M."/>
            <person name="Brown S.D."/>
            <person name="Moo-Young M."/>
            <person name="Chung D.A."/>
            <person name="Chou P.C."/>
        </authorList>
    </citation>
    <scope>NUCLEOTIDE SEQUENCE</scope>
    <source>
        <strain evidence="3">ATCC 6013</strain>
    </source>
</reference>
<dbReference type="KEGG" id="cpae:CPAST_c02700"/>
<dbReference type="Proteomes" id="UP000028042">
    <property type="component" value="Unassembled WGS sequence"/>
</dbReference>
<name>A0A0H3J612_CLOPA</name>
<evidence type="ECO:0000313" key="5">
    <source>
        <dbReference type="Proteomes" id="UP000030905"/>
    </source>
</evidence>
<evidence type="ECO:0000259" key="1">
    <source>
        <dbReference type="SMART" id="SM00226"/>
    </source>
</evidence>
<evidence type="ECO:0000313" key="4">
    <source>
        <dbReference type="Proteomes" id="UP000028042"/>
    </source>
</evidence>
<feature type="domain" description="Phosphotyrosine protein phosphatase I" evidence="1">
    <location>
        <begin position="1"/>
        <end position="128"/>
    </location>
</feature>
<protein>
    <submittedName>
        <fullName evidence="2 3">Protein-tyrosine-phosphatase</fullName>
    </submittedName>
</protein>
<dbReference type="InterPro" id="IPR023485">
    <property type="entry name" value="Ptyr_pPase"/>
</dbReference>
<dbReference type="InterPro" id="IPR050438">
    <property type="entry name" value="LMW_PTPase"/>
</dbReference>
<dbReference type="PATRIC" id="fig|1262449.7.peg.250"/>
<dbReference type="SUPFAM" id="SSF52788">
    <property type="entry name" value="Phosphotyrosine protein phosphatases I"/>
    <property type="match status" value="1"/>
</dbReference>
<proteinExistence type="predicted"/>
<dbReference type="eggNOG" id="COG0394">
    <property type="taxonomic scope" value="Bacteria"/>
</dbReference>
<evidence type="ECO:0000313" key="2">
    <source>
        <dbReference type="EMBL" id="AJA50358.1"/>
    </source>
</evidence>
<organism evidence="2 5">
    <name type="scientific">Clostridium pasteurianum DSM 525 = ATCC 6013</name>
    <dbReference type="NCBI Taxonomy" id="1262449"/>
    <lineage>
        <taxon>Bacteria</taxon>
        <taxon>Bacillati</taxon>
        <taxon>Bacillota</taxon>
        <taxon>Clostridia</taxon>
        <taxon>Eubacteriales</taxon>
        <taxon>Clostridiaceae</taxon>
        <taxon>Clostridium</taxon>
    </lineage>
</organism>
<accession>A0A0H3J612</accession>
<dbReference type="Pfam" id="PF01451">
    <property type="entry name" value="LMWPc"/>
    <property type="match status" value="1"/>
</dbReference>
<evidence type="ECO:0000313" key="3">
    <source>
        <dbReference type="EMBL" id="KRU13630.1"/>
    </source>
</evidence>
<keyword evidence="5" id="KW-1185">Reference proteome</keyword>
<sequence length="135" mass="15127">MAEAIFNKFCNIEGVLAFSAGLSVVPESITSKNSALLVKENLDMDLASRKAVQLTEEMIEEAELILTMTSYMADIIKNKFKQHKSKVYPLNEYVSLGKDITDPYGGDINIYTNTFNDLKESIELLIKKLQDKGID</sequence>
<dbReference type="GO" id="GO:0004725">
    <property type="term" value="F:protein tyrosine phosphatase activity"/>
    <property type="evidence" value="ECO:0007669"/>
    <property type="project" value="TreeGrafter"/>
</dbReference>
<dbReference type="PANTHER" id="PTHR11717:SF31">
    <property type="entry name" value="LOW MOLECULAR WEIGHT PROTEIN-TYROSINE-PHOSPHATASE ETP-RELATED"/>
    <property type="match status" value="1"/>
</dbReference>
<dbReference type="KEGG" id="cpat:CLPA_c02700"/>
<gene>
    <name evidence="2" type="ORF">CLPA_c02700</name>
    <name evidence="3" type="ORF">CP6013_02878</name>
</gene>
<dbReference type="Proteomes" id="UP000030905">
    <property type="component" value="Chromosome"/>
</dbReference>
<dbReference type="Gene3D" id="3.40.50.2300">
    <property type="match status" value="1"/>
</dbReference>
<dbReference type="PANTHER" id="PTHR11717">
    <property type="entry name" value="LOW MOLECULAR WEIGHT PROTEIN TYROSINE PHOSPHATASE"/>
    <property type="match status" value="1"/>
</dbReference>
<dbReference type="EMBL" id="CP009268">
    <property type="protein sequence ID" value="AJA50358.1"/>
    <property type="molecule type" value="Genomic_DNA"/>
</dbReference>